<evidence type="ECO:0000313" key="3">
    <source>
        <dbReference type="EMBL" id="KAK0459263.1"/>
    </source>
</evidence>
<dbReference type="Proteomes" id="UP001175211">
    <property type="component" value="Unassembled WGS sequence"/>
</dbReference>
<dbReference type="GeneID" id="85356585"/>
<feature type="region of interest" description="Disordered" evidence="1">
    <location>
        <begin position="77"/>
        <end position="98"/>
    </location>
</feature>
<reference evidence="3" key="1">
    <citation type="submission" date="2023-06" db="EMBL/GenBank/DDBJ databases">
        <authorList>
            <consortium name="Lawrence Berkeley National Laboratory"/>
            <person name="Ahrendt S."/>
            <person name="Sahu N."/>
            <person name="Indic B."/>
            <person name="Wong-Bajracharya J."/>
            <person name="Merenyi Z."/>
            <person name="Ke H.-M."/>
            <person name="Monk M."/>
            <person name="Kocsube S."/>
            <person name="Drula E."/>
            <person name="Lipzen A."/>
            <person name="Balint B."/>
            <person name="Henrissat B."/>
            <person name="Andreopoulos B."/>
            <person name="Martin F.M."/>
            <person name="Harder C.B."/>
            <person name="Rigling D."/>
            <person name="Ford K.L."/>
            <person name="Foster G.D."/>
            <person name="Pangilinan J."/>
            <person name="Papanicolaou A."/>
            <person name="Barry K."/>
            <person name="LaButti K."/>
            <person name="Viragh M."/>
            <person name="Koriabine M."/>
            <person name="Yan M."/>
            <person name="Riley R."/>
            <person name="Champramary S."/>
            <person name="Plett K.L."/>
            <person name="Tsai I.J."/>
            <person name="Slot J."/>
            <person name="Sipos G."/>
            <person name="Plett J."/>
            <person name="Nagy L.G."/>
            <person name="Grigoriev I.V."/>
        </authorList>
    </citation>
    <scope>NUCLEOTIDE SEQUENCE</scope>
    <source>
        <strain evidence="3">CCBAS 213</strain>
    </source>
</reference>
<protein>
    <recommendedName>
        <fullName evidence="2">BTB domain-containing protein</fullName>
    </recommendedName>
</protein>
<dbReference type="Gene3D" id="3.30.710.10">
    <property type="entry name" value="Potassium Channel Kv1.1, Chain A"/>
    <property type="match status" value="1"/>
</dbReference>
<feature type="compositionally biased region" description="Pro residues" evidence="1">
    <location>
        <begin position="1"/>
        <end position="15"/>
    </location>
</feature>
<dbReference type="SUPFAM" id="SSF54695">
    <property type="entry name" value="POZ domain"/>
    <property type="match status" value="1"/>
</dbReference>
<sequence>MLVPQPDIPQVPLPAPVIVHVRSRRSSRSSRTSRSRSRSRSRSPCHIIEAPENPGATELFYRPNPLPMTHLSDLVYSSSSESRSSSPTRSSRSFPSHFGLPTSNVVLPAQDPSKQRIPCLIPVPIPPQTDSESGRSDSCSRSRSRGRSPRPEISQACAPIVIGRSRSRSRTRSVSPCRYPQAIYSNWPHPAVSRPRYYFQDGNVTLEIDRTQYKIHRHFLVTNSPVFAKELPPHITYKLLTSVDKEAFELVLSLFYPKDCFSGHDIQSESDWRKVLVFACRYNMKVIRNMALTKVPTLDPIEKAHLATKYGLKDWLVPAYVDLCMKDLTSRSGWSVEEGMKIGLEGLLALADVKRDILKNLEEYLDRDKVLKTVEMKLETSKLI</sequence>
<feature type="region of interest" description="Disordered" evidence="1">
    <location>
        <begin position="1"/>
        <end position="64"/>
    </location>
</feature>
<dbReference type="InterPro" id="IPR000210">
    <property type="entry name" value="BTB/POZ_dom"/>
</dbReference>
<dbReference type="AlphaFoldDB" id="A0AA39KEE0"/>
<dbReference type="RefSeq" id="XP_060331489.1">
    <property type="nucleotide sequence ID" value="XM_060473037.1"/>
</dbReference>
<accession>A0AA39KEE0</accession>
<dbReference type="EMBL" id="JAUEPS010000015">
    <property type="protein sequence ID" value="KAK0459263.1"/>
    <property type="molecule type" value="Genomic_DNA"/>
</dbReference>
<evidence type="ECO:0000259" key="2">
    <source>
        <dbReference type="PROSITE" id="PS50097"/>
    </source>
</evidence>
<gene>
    <name evidence="3" type="ORF">EV420DRAFT_1539194</name>
</gene>
<feature type="region of interest" description="Disordered" evidence="1">
    <location>
        <begin position="116"/>
        <end position="157"/>
    </location>
</feature>
<name>A0AA39KEE0_ARMTA</name>
<feature type="domain" description="BTB" evidence="2">
    <location>
        <begin position="202"/>
        <end position="256"/>
    </location>
</feature>
<organism evidence="3 4">
    <name type="scientific">Armillaria tabescens</name>
    <name type="common">Ringless honey mushroom</name>
    <name type="synonym">Agaricus tabescens</name>
    <dbReference type="NCBI Taxonomy" id="1929756"/>
    <lineage>
        <taxon>Eukaryota</taxon>
        <taxon>Fungi</taxon>
        <taxon>Dikarya</taxon>
        <taxon>Basidiomycota</taxon>
        <taxon>Agaricomycotina</taxon>
        <taxon>Agaricomycetes</taxon>
        <taxon>Agaricomycetidae</taxon>
        <taxon>Agaricales</taxon>
        <taxon>Marasmiineae</taxon>
        <taxon>Physalacriaceae</taxon>
        <taxon>Desarmillaria</taxon>
    </lineage>
</organism>
<evidence type="ECO:0000256" key="1">
    <source>
        <dbReference type="SAM" id="MobiDB-lite"/>
    </source>
</evidence>
<comment type="caution">
    <text evidence="3">The sequence shown here is derived from an EMBL/GenBank/DDBJ whole genome shotgun (WGS) entry which is preliminary data.</text>
</comment>
<dbReference type="PROSITE" id="PS50097">
    <property type="entry name" value="BTB"/>
    <property type="match status" value="1"/>
</dbReference>
<feature type="compositionally biased region" description="Basic residues" evidence="1">
    <location>
        <begin position="21"/>
        <end position="43"/>
    </location>
</feature>
<evidence type="ECO:0000313" key="4">
    <source>
        <dbReference type="Proteomes" id="UP001175211"/>
    </source>
</evidence>
<feature type="compositionally biased region" description="Low complexity" evidence="1">
    <location>
        <begin position="77"/>
        <end position="96"/>
    </location>
</feature>
<dbReference type="InterPro" id="IPR011333">
    <property type="entry name" value="SKP1/BTB/POZ_sf"/>
</dbReference>
<dbReference type="CDD" id="cd18186">
    <property type="entry name" value="BTB_POZ_ZBTB_KLHL-like"/>
    <property type="match status" value="1"/>
</dbReference>
<dbReference type="Pfam" id="PF00651">
    <property type="entry name" value="BTB"/>
    <property type="match status" value="1"/>
</dbReference>
<proteinExistence type="predicted"/>
<keyword evidence="4" id="KW-1185">Reference proteome</keyword>